<accession>A0A941HRY6</accession>
<evidence type="ECO:0000313" key="2">
    <source>
        <dbReference type="Proteomes" id="UP000675379"/>
    </source>
</evidence>
<dbReference type="Proteomes" id="UP000675379">
    <property type="component" value="Unassembled WGS sequence"/>
</dbReference>
<comment type="caution">
    <text evidence="1">The sequence shown here is derived from an EMBL/GenBank/DDBJ whole genome shotgun (WGS) entry which is preliminary data.</text>
</comment>
<dbReference type="RefSeq" id="WP_211802855.1">
    <property type="nucleotide sequence ID" value="NZ_JAGSCS010000040.1"/>
</dbReference>
<organism evidence="1 2">
    <name type="scientific">Proteiniclasticum sediminis</name>
    <dbReference type="NCBI Taxonomy" id="2804028"/>
    <lineage>
        <taxon>Bacteria</taxon>
        <taxon>Bacillati</taxon>
        <taxon>Bacillota</taxon>
        <taxon>Clostridia</taxon>
        <taxon>Eubacteriales</taxon>
        <taxon>Clostridiaceae</taxon>
        <taxon>Proteiniclasticum</taxon>
    </lineage>
</organism>
<gene>
    <name evidence="1" type="ORF">KCG48_14235</name>
</gene>
<keyword evidence="2" id="KW-1185">Reference proteome</keyword>
<protein>
    <submittedName>
        <fullName evidence="1">Uncharacterized protein</fullName>
    </submittedName>
</protein>
<name>A0A941HRY6_9CLOT</name>
<dbReference type="EMBL" id="JAGSCS010000040">
    <property type="protein sequence ID" value="MBR0577465.1"/>
    <property type="molecule type" value="Genomic_DNA"/>
</dbReference>
<evidence type="ECO:0000313" key="1">
    <source>
        <dbReference type="EMBL" id="MBR0577465.1"/>
    </source>
</evidence>
<proteinExistence type="predicted"/>
<dbReference type="AlphaFoldDB" id="A0A941HRY6"/>
<reference evidence="1" key="1">
    <citation type="submission" date="2021-04" db="EMBL/GenBank/DDBJ databases">
        <title>Proteiniclasticum sedimins sp. nov., an obligate anaerobic bacterium isolated from anaerobic sludge.</title>
        <authorList>
            <person name="Liu J."/>
        </authorList>
    </citation>
    <scope>NUCLEOTIDE SEQUENCE</scope>
    <source>
        <strain evidence="1">BAD-10</strain>
    </source>
</reference>
<sequence>MLKILFLDDFYYANETIDVTFYLEVNGRSFPDDQWTDFAIIVLNYWISSILEVHQNENANFVLRFMDGPYYVNCCKQGNGVQMTCIEDKKRKITICECKLEYNELVHELIDVSSKIIHSIERHDFGELRGLDDLKKSLKLLKTL</sequence>